<dbReference type="InterPro" id="IPR001650">
    <property type="entry name" value="Helicase_C-like"/>
</dbReference>
<dbReference type="GO" id="GO:0005829">
    <property type="term" value="C:cytosol"/>
    <property type="evidence" value="ECO:0007669"/>
    <property type="project" value="TreeGrafter"/>
</dbReference>
<comment type="similarity">
    <text evidence="5 7">Belongs to the DEAD box helicase family.</text>
</comment>
<dbReference type="EMBL" id="JAHJDP010000061">
    <property type="protein sequence ID" value="MBU2691388.1"/>
    <property type="molecule type" value="Genomic_DNA"/>
</dbReference>
<evidence type="ECO:0000256" key="7">
    <source>
        <dbReference type="RuleBase" id="RU000492"/>
    </source>
</evidence>
<dbReference type="InterPro" id="IPR014014">
    <property type="entry name" value="RNA_helicase_DEAD_Q_motif"/>
</dbReference>
<evidence type="ECO:0000256" key="1">
    <source>
        <dbReference type="ARBA" id="ARBA00022741"/>
    </source>
</evidence>
<dbReference type="PANTHER" id="PTHR47959">
    <property type="entry name" value="ATP-DEPENDENT RNA HELICASE RHLE-RELATED"/>
    <property type="match status" value="1"/>
</dbReference>
<evidence type="ECO:0000259" key="9">
    <source>
        <dbReference type="PROSITE" id="PS51192"/>
    </source>
</evidence>
<dbReference type="InterPro" id="IPR014001">
    <property type="entry name" value="Helicase_ATP-bd"/>
</dbReference>
<dbReference type="InterPro" id="IPR044742">
    <property type="entry name" value="DEAD/DEAH_RhlB"/>
</dbReference>
<dbReference type="AlphaFoldDB" id="A0A948WD02"/>
<dbReference type="CDD" id="cd00268">
    <property type="entry name" value="DEADc"/>
    <property type="match status" value="1"/>
</dbReference>
<dbReference type="Gene3D" id="3.40.50.300">
    <property type="entry name" value="P-loop containing nucleotide triphosphate hydrolases"/>
    <property type="match status" value="2"/>
</dbReference>
<evidence type="ECO:0000313" key="12">
    <source>
        <dbReference type="EMBL" id="MBU2691388.1"/>
    </source>
</evidence>
<evidence type="ECO:0000313" key="13">
    <source>
        <dbReference type="Proteomes" id="UP000777784"/>
    </source>
</evidence>
<dbReference type="PROSITE" id="PS51194">
    <property type="entry name" value="HELICASE_CTER"/>
    <property type="match status" value="1"/>
</dbReference>
<dbReference type="Pfam" id="PF00271">
    <property type="entry name" value="Helicase_C"/>
    <property type="match status" value="1"/>
</dbReference>
<dbReference type="SUPFAM" id="SSF52540">
    <property type="entry name" value="P-loop containing nucleoside triphosphate hydrolases"/>
    <property type="match status" value="1"/>
</dbReference>
<name>A0A948WD02_UNCEI</name>
<accession>A0A948WD02</accession>
<protein>
    <submittedName>
        <fullName evidence="12">DEAD/DEAH box helicase</fullName>
    </submittedName>
</protein>
<dbReference type="Proteomes" id="UP000777784">
    <property type="component" value="Unassembled WGS sequence"/>
</dbReference>
<dbReference type="InterPro" id="IPR011545">
    <property type="entry name" value="DEAD/DEAH_box_helicase_dom"/>
</dbReference>
<dbReference type="SMART" id="SM00487">
    <property type="entry name" value="DEXDc"/>
    <property type="match status" value="1"/>
</dbReference>
<evidence type="ECO:0000256" key="6">
    <source>
        <dbReference type="PROSITE-ProRule" id="PRU00552"/>
    </source>
</evidence>
<sequence>MKHWEMGLKKELLQSIYELEYDRPTPIQTRAIPLALEGRDLICSAQTGTGKTAAFALPILDDLSRGKPSQLRALIVVPTRELAIQVGKNFQALGRYLDIVTATIYGGVPIQAQEVLLRHGADIIVATPGRLKDHIWRGNIDFRYLRHLVLDEADRMLDMGFIHDIREIVELLPVERQSMLFSATLDQDIRRLAKDILRNPVRIDVAPPSVTLDEVDQFIVQTSRAQKRSTLEDLLRGCSMERTIIFAGTKVGASRLAGRLRGLGYRASAIHGDRTQDERTRTMDGFRAGRIDMLVATDIAARGIDVDDVSHVVNYDLPFSAKDYIHRIGRTARAGRRGMAISLVTPEDRRGIEAIERLISKKLSWLGEPEPAGSGVSERPGGSERRRDKRRFK</sequence>
<dbReference type="SMART" id="SM00490">
    <property type="entry name" value="HELICc"/>
    <property type="match status" value="1"/>
</dbReference>
<dbReference type="PROSITE" id="PS51192">
    <property type="entry name" value="HELICASE_ATP_BIND_1"/>
    <property type="match status" value="1"/>
</dbReference>
<dbReference type="GO" id="GO:0003676">
    <property type="term" value="F:nucleic acid binding"/>
    <property type="evidence" value="ECO:0007669"/>
    <property type="project" value="InterPro"/>
</dbReference>
<dbReference type="GO" id="GO:0003724">
    <property type="term" value="F:RNA helicase activity"/>
    <property type="evidence" value="ECO:0007669"/>
    <property type="project" value="InterPro"/>
</dbReference>
<evidence type="ECO:0000259" key="11">
    <source>
        <dbReference type="PROSITE" id="PS51195"/>
    </source>
</evidence>
<evidence type="ECO:0000256" key="5">
    <source>
        <dbReference type="ARBA" id="ARBA00038437"/>
    </source>
</evidence>
<dbReference type="PROSITE" id="PS00039">
    <property type="entry name" value="DEAD_ATP_HELICASE"/>
    <property type="match status" value="1"/>
</dbReference>
<reference evidence="12" key="1">
    <citation type="submission" date="2021-05" db="EMBL/GenBank/DDBJ databases">
        <title>Energy efficiency and biological interactions define the core microbiome of deep oligotrophic groundwater.</title>
        <authorList>
            <person name="Mehrshad M."/>
            <person name="Lopez-Fernandez M."/>
            <person name="Bell E."/>
            <person name="Bernier-Latmani R."/>
            <person name="Bertilsson S."/>
            <person name="Dopson M."/>
        </authorList>
    </citation>
    <scope>NUCLEOTIDE SEQUENCE</scope>
    <source>
        <strain evidence="12">Modern_marine.mb.64</strain>
    </source>
</reference>
<feature type="domain" description="Helicase ATP-binding" evidence="9">
    <location>
        <begin position="32"/>
        <end position="203"/>
    </location>
</feature>
<dbReference type="GO" id="GO:0005524">
    <property type="term" value="F:ATP binding"/>
    <property type="evidence" value="ECO:0007669"/>
    <property type="project" value="UniProtKB-KW"/>
</dbReference>
<keyword evidence="3 7" id="KW-0347">Helicase</keyword>
<dbReference type="InterPro" id="IPR050079">
    <property type="entry name" value="DEAD_box_RNA_helicase"/>
</dbReference>
<evidence type="ECO:0000256" key="4">
    <source>
        <dbReference type="ARBA" id="ARBA00022840"/>
    </source>
</evidence>
<dbReference type="PANTHER" id="PTHR47959:SF13">
    <property type="entry name" value="ATP-DEPENDENT RNA HELICASE RHLE"/>
    <property type="match status" value="1"/>
</dbReference>
<comment type="caution">
    <text evidence="12">The sequence shown here is derived from an EMBL/GenBank/DDBJ whole genome shotgun (WGS) entry which is preliminary data.</text>
</comment>
<gene>
    <name evidence="12" type="ORF">KJ970_10725</name>
</gene>
<proteinExistence type="inferred from homology"/>
<dbReference type="CDD" id="cd18787">
    <property type="entry name" value="SF2_C_DEAD"/>
    <property type="match status" value="1"/>
</dbReference>
<keyword evidence="1 7" id="KW-0547">Nucleotide-binding</keyword>
<dbReference type="Pfam" id="PF00270">
    <property type="entry name" value="DEAD"/>
    <property type="match status" value="1"/>
</dbReference>
<feature type="short sequence motif" description="Q motif" evidence="6">
    <location>
        <begin position="1"/>
        <end position="29"/>
    </location>
</feature>
<feature type="domain" description="DEAD-box RNA helicase Q" evidence="11">
    <location>
        <begin position="1"/>
        <end position="29"/>
    </location>
</feature>
<evidence type="ECO:0000256" key="8">
    <source>
        <dbReference type="SAM" id="MobiDB-lite"/>
    </source>
</evidence>
<feature type="domain" description="Helicase C-terminal" evidence="10">
    <location>
        <begin position="230"/>
        <end position="377"/>
    </location>
</feature>
<keyword evidence="4 7" id="KW-0067">ATP-binding</keyword>
<keyword evidence="2 7" id="KW-0378">Hydrolase</keyword>
<evidence type="ECO:0000256" key="2">
    <source>
        <dbReference type="ARBA" id="ARBA00022801"/>
    </source>
</evidence>
<organism evidence="12 13">
    <name type="scientific">Eiseniibacteriota bacterium</name>
    <dbReference type="NCBI Taxonomy" id="2212470"/>
    <lineage>
        <taxon>Bacteria</taxon>
        <taxon>Candidatus Eiseniibacteriota</taxon>
    </lineage>
</organism>
<evidence type="ECO:0000259" key="10">
    <source>
        <dbReference type="PROSITE" id="PS51194"/>
    </source>
</evidence>
<dbReference type="InterPro" id="IPR027417">
    <property type="entry name" value="P-loop_NTPase"/>
</dbReference>
<dbReference type="PROSITE" id="PS51195">
    <property type="entry name" value="Q_MOTIF"/>
    <property type="match status" value="1"/>
</dbReference>
<dbReference type="InterPro" id="IPR000629">
    <property type="entry name" value="RNA-helicase_DEAD-box_CS"/>
</dbReference>
<evidence type="ECO:0000256" key="3">
    <source>
        <dbReference type="ARBA" id="ARBA00022806"/>
    </source>
</evidence>
<feature type="region of interest" description="Disordered" evidence="8">
    <location>
        <begin position="366"/>
        <end position="393"/>
    </location>
</feature>
<dbReference type="GO" id="GO:0016787">
    <property type="term" value="F:hydrolase activity"/>
    <property type="evidence" value="ECO:0007669"/>
    <property type="project" value="UniProtKB-KW"/>
</dbReference>